<evidence type="ECO:0008006" key="3">
    <source>
        <dbReference type="Google" id="ProtNLM"/>
    </source>
</evidence>
<dbReference type="AlphaFoldDB" id="A0A1I1H4C2"/>
<dbReference type="RefSeq" id="WP_090973066.1">
    <property type="nucleotide sequence ID" value="NZ_FOLL01000006.1"/>
</dbReference>
<gene>
    <name evidence="1" type="ORF">SAMN05421747_1064</name>
</gene>
<organism evidence="1 2">
    <name type="scientific">Parapedobacter composti</name>
    <dbReference type="NCBI Taxonomy" id="623281"/>
    <lineage>
        <taxon>Bacteria</taxon>
        <taxon>Pseudomonadati</taxon>
        <taxon>Bacteroidota</taxon>
        <taxon>Sphingobacteriia</taxon>
        <taxon>Sphingobacteriales</taxon>
        <taxon>Sphingobacteriaceae</taxon>
        <taxon>Parapedobacter</taxon>
    </lineage>
</organism>
<dbReference type="OrthoDB" id="710198at2"/>
<keyword evidence="2" id="KW-1185">Reference proteome</keyword>
<dbReference type="EMBL" id="FOLL01000006">
    <property type="protein sequence ID" value="SFC19009.1"/>
    <property type="molecule type" value="Genomic_DNA"/>
</dbReference>
<dbReference type="Proteomes" id="UP000199577">
    <property type="component" value="Unassembled WGS sequence"/>
</dbReference>
<accession>A0A1I1H4C2</accession>
<name>A0A1I1H4C2_9SPHI</name>
<reference evidence="1 2" key="1">
    <citation type="submission" date="2016-10" db="EMBL/GenBank/DDBJ databases">
        <authorList>
            <person name="de Groot N.N."/>
        </authorList>
    </citation>
    <scope>NUCLEOTIDE SEQUENCE [LARGE SCALE GENOMIC DNA]</scope>
    <source>
        <strain evidence="1 2">DSM 22900</strain>
    </source>
</reference>
<evidence type="ECO:0000313" key="2">
    <source>
        <dbReference type="Proteomes" id="UP000199577"/>
    </source>
</evidence>
<evidence type="ECO:0000313" key="1">
    <source>
        <dbReference type="EMBL" id="SFC19009.1"/>
    </source>
</evidence>
<sequence length="157" mass="18223">MIANLLLEIINLLGHLVRTASGLVKEVRPLIREFKEYLRARRESGMPLTDPSAEHPLVQEHLASIAAVARTLTETGVLEQLAKHLPDMTLRLHRGLHREEPKLFMADVLRHLGISERTYYRKVAQGKLRPRKWEGPDFFYLSDLEEERRESVRRGRV</sequence>
<protein>
    <recommendedName>
        <fullName evidence="3">Helix-turn-helix domain-containing protein</fullName>
    </recommendedName>
</protein>
<proteinExistence type="predicted"/>